<feature type="transmembrane region" description="Helical" evidence="8">
    <location>
        <begin position="58"/>
        <end position="78"/>
    </location>
</feature>
<evidence type="ECO:0000256" key="4">
    <source>
        <dbReference type="ARBA" id="ARBA00022475"/>
    </source>
</evidence>
<sequence length="352" mass="38879">MMVIMIKTFIKKNIITLTLAILLLVLSVVSLFIGAIDINIKNFFMDSQAMEVFVISRLPRLLAILCTGIGISVAGLIMQQLCMNKFVSPTTGATISSAQFGILLALILAPDATIWGRAIFAFVSAIFGTWIFVWFIQRIQYKDIVMVPLVGIMFGNVIGGVTNFLAYKYEVTQALSTWLVGHFSMVLKGRYEIVYLTVPLVILAFIFANHFNIVGMGKDFSKNLGVPYNFVLFAGLTIAAMITASIIVVVGSISYIGLIVPNVVAMFKGDKIRGTLVDTALFGALFVLVCDIIGRVVIMPYELPIELIVGILGSLIFVALLIYRLKHGRKIVSIKLFNEQKEVNNEQEKKYI</sequence>
<evidence type="ECO:0000313" key="14">
    <source>
        <dbReference type="Proteomes" id="UP000285844"/>
    </source>
</evidence>
<organism evidence="10 12">
    <name type="scientific">Lachnospira eligens</name>
    <dbReference type="NCBI Taxonomy" id="39485"/>
    <lineage>
        <taxon>Bacteria</taxon>
        <taxon>Bacillati</taxon>
        <taxon>Bacillota</taxon>
        <taxon>Clostridia</taxon>
        <taxon>Lachnospirales</taxon>
        <taxon>Lachnospiraceae</taxon>
        <taxon>Lachnospira</taxon>
    </lineage>
</organism>
<feature type="transmembrane region" description="Helical" evidence="8">
    <location>
        <begin position="114"/>
        <end position="136"/>
    </location>
</feature>
<dbReference type="InterPro" id="IPR037294">
    <property type="entry name" value="ABC_BtuC-like"/>
</dbReference>
<dbReference type="GO" id="GO:0033214">
    <property type="term" value="P:siderophore-iron import into cell"/>
    <property type="evidence" value="ECO:0007669"/>
    <property type="project" value="TreeGrafter"/>
</dbReference>
<feature type="transmembrane region" description="Helical" evidence="8">
    <location>
        <begin position="231"/>
        <end position="264"/>
    </location>
</feature>
<comment type="similarity">
    <text evidence="2">Belongs to the binding-protein-dependent transport system permease family. FecCD subfamily.</text>
</comment>
<proteinExistence type="inferred from homology"/>
<evidence type="ECO:0000256" key="3">
    <source>
        <dbReference type="ARBA" id="ARBA00022448"/>
    </source>
</evidence>
<dbReference type="GO" id="GO:0005886">
    <property type="term" value="C:plasma membrane"/>
    <property type="evidence" value="ECO:0007669"/>
    <property type="project" value="UniProtKB-SubCell"/>
</dbReference>
<evidence type="ECO:0000313" key="11">
    <source>
        <dbReference type="EMBL" id="RHL70333.1"/>
    </source>
</evidence>
<dbReference type="EMBL" id="QSIS01000002">
    <property type="protein sequence ID" value="RHD10548.1"/>
    <property type="molecule type" value="Genomic_DNA"/>
</dbReference>
<accession>A0A414DI46</accession>
<name>A0A414DI46_9FIRM</name>
<gene>
    <name evidence="11" type="ORF">DW007_04985</name>
    <name evidence="10" type="ORF">DW811_02535</name>
    <name evidence="9" type="ORF">DW858_00375</name>
</gene>
<keyword evidence="3" id="KW-0813">Transport</keyword>
<evidence type="ECO:0000313" key="13">
    <source>
        <dbReference type="Proteomes" id="UP000285201"/>
    </source>
</evidence>
<feature type="transmembrane region" description="Helical" evidence="8">
    <location>
        <begin position="304"/>
        <end position="325"/>
    </location>
</feature>
<dbReference type="PANTHER" id="PTHR30472">
    <property type="entry name" value="FERRIC ENTEROBACTIN TRANSPORT SYSTEM PERMEASE PROTEIN"/>
    <property type="match status" value="1"/>
</dbReference>
<dbReference type="InterPro" id="IPR000522">
    <property type="entry name" value="ABC_transptr_permease_BtuC"/>
</dbReference>
<dbReference type="AlphaFoldDB" id="A0A414DI46"/>
<evidence type="ECO:0000256" key="5">
    <source>
        <dbReference type="ARBA" id="ARBA00022692"/>
    </source>
</evidence>
<evidence type="ECO:0000313" key="12">
    <source>
        <dbReference type="Proteomes" id="UP000284794"/>
    </source>
</evidence>
<comment type="subcellular location">
    <subcellularLocation>
        <location evidence="1">Cell membrane</location>
        <topology evidence="1">Multi-pass membrane protein</topology>
    </subcellularLocation>
</comment>
<dbReference type="PANTHER" id="PTHR30472:SF27">
    <property type="entry name" value="PETROBACTIN IMPORT SYSTEM PERMEASE PROTEIN YCLN"/>
    <property type="match status" value="1"/>
</dbReference>
<feature type="transmembrane region" description="Helical" evidence="8">
    <location>
        <begin position="143"/>
        <end position="165"/>
    </location>
</feature>
<evidence type="ECO:0000256" key="8">
    <source>
        <dbReference type="SAM" id="Phobius"/>
    </source>
</evidence>
<evidence type="ECO:0000256" key="1">
    <source>
        <dbReference type="ARBA" id="ARBA00004651"/>
    </source>
</evidence>
<comment type="caution">
    <text evidence="10">The sequence shown here is derived from an EMBL/GenBank/DDBJ whole genome shotgun (WGS) entry which is preliminary data.</text>
</comment>
<protein>
    <submittedName>
        <fullName evidence="10">Iron ABC transporter permease</fullName>
    </submittedName>
</protein>
<evidence type="ECO:0000313" key="10">
    <source>
        <dbReference type="EMBL" id="RHD10548.1"/>
    </source>
</evidence>
<dbReference type="Proteomes" id="UP000285201">
    <property type="component" value="Unassembled WGS sequence"/>
</dbReference>
<reference evidence="12 13" key="1">
    <citation type="submission" date="2018-08" db="EMBL/GenBank/DDBJ databases">
        <title>A genome reference for cultivated species of the human gut microbiota.</title>
        <authorList>
            <person name="Zou Y."/>
            <person name="Xue W."/>
            <person name="Luo G."/>
        </authorList>
    </citation>
    <scope>NUCLEOTIDE SEQUENCE [LARGE SCALE GENOMIC DNA]</scope>
    <source>
        <strain evidence="11 13">AF36-7BH</strain>
        <strain evidence="10 12">AM32-2AC</strain>
        <strain evidence="9 14">AM37-3BH</strain>
    </source>
</reference>
<dbReference type="EMBL" id="QSHM01000001">
    <property type="protein sequence ID" value="RHC15329.1"/>
    <property type="molecule type" value="Genomic_DNA"/>
</dbReference>
<evidence type="ECO:0000256" key="6">
    <source>
        <dbReference type="ARBA" id="ARBA00022989"/>
    </source>
</evidence>
<dbReference type="Gene3D" id="1.10.3470.10">
    <property type="entry name" value="ABC transporter involved in vitamin B12 uptake, BtuC"/>
    <property type="match status" value="1"/>
</dbReference>
<feature type="transmembrane region" description="Helical" evidence="8">
    <location>
        <begin position="276"/>
        <end position="298"/>
    </location>
</feature>
<dbReference type="EMBL" id="QROY01000003">
    <property type="protein sequence ID" value="RHL70333.1"/>
    <property type="molecule type" value="Genomic_DNA"/>
</dbReference>
<evidence type="ECO:0000256" key="7">
    <source>
        <dbReference type="ARBA" id="ARBA00023136"/>
    </source>
</evidence>
<dbReference type="SUPFAM" id="SSF81345">
    <property type="entry name" value="ABC transporter involved in vitamin B12 uptake, BtuC"/>
    <property type="match status" value="1"/>
</dbReference>
<keyword evidence="7 8" id="KW-0472">Membrane</keyword>
<dbReference type="Pfam" id="PF01032">
    <property type="entry name" value="FecCD"/>
    <property type="match status" value="1"/>
</dbReference>
<feature type="transmembrane region" description="Helical" evidence="8">
    <location>
        <begin position="90"/>
        <end position="108"/>
    </location>
</feature>
<keyword evidence="6 8" id="KW-1133">Transmembrane helix</keyword>
<dbReference type="GO" id="GO:0022857">
    <property type="term" value="F:transmembrane transporter activity"/>
    <property type="evidence" value="ECO:0007669"/>
    <property type="project" value="InterPro"/>
</dbReference>
<keyword evidence="5 8" id="KW-0812">Transmembrane</keyword>
<dbReference type="CDD" id="cd06550">
    <property type="entry name" value="TM_ABC_iron-siderophores_like"/>
    <property type="match status" value="1"/>
</dbReference>
<dbReference type="Proteomes" id="UP000284794">
    <property type="component" value="Unassembled WGS sequence"/>
</dbReference>
<evidence type="ECO:0000313" key="9">
    <source>
        <dbReference type="EMBL" id="RHC15329.1"/>
    </source>
</evidence>
<feature type="transmembrane region" description="Helical" evidence="8">
    <location>
        <begin position="194"/>
        <end position="211"/>
    </location>
</feature>
<keyword evidence="4" id="KW-1003">Cell membrane</keyword>
<evidence type="ECO:0000256" key="2">
    <source>
        <dbReference type="ARBA" id="ARBA00007935"/>
    </source>
</evidence>
<dbReference type="Proteomes" id="UP000285844">
    <property type="component" value="Unassembled WGS sequence"/>
</dbReference>